<feature type="region of interest" description="Disordered" evidence="1">
    <location>
        <begin position="664"/>
        <end position="722"/>
    </location>
</feature>
<feature type="region of interest" description="Disordered" evidence="1">
    <location>
        <begin position="455"/>
        <end position="477"/>
    </location>
</feature>
<feature type="region of interest" description="Disordered" evidence="1">
    <location>
        <begin position="536"/>
        <end position="563"/>
    </location>
</feature>
<dbReference type="EMBL" id="JAIFTL010000066">
    <property type="protein sequence ID" value="KAG9324445.1"/>
    <property type="molecule type" value="Genomic_DNA"/>
</dbReference>
<dbReference type="InterPro" id="IPR000192">
    <property type="entry name" value="Aminotrans_V_dom"/>
</dbReference>
<feature type="compositionally biased region" description="Low complexity" evidence="1">
    <location>
        <begin position="664"/>
        <end position="681"/>
    </location>
</feature>
<evidence type="ECO:0000313" key="4">
    <source>
        <dbReference type="Proteomes" id="UP000717515"/>
    </source>
</evidence>
<dbReference type="Gene3D" id="3.40.640.10">
    <property type="entry name" value="Type I PLP-dependent aspartate aminotransferase-like (Major domain)"/>
    <property type="match status" value="1"/>
</dbReference>
<dbReference type="Gene3D" id="3.90.1150.10">
    <property type="entry name" value="Aspartate Aminotransferase, domain 1"/>
    <property type="match status" value="1"/>
</dbReference>
<dbReference type="SUPFAM" id="SSF53383">
    <property type="entry name" value="PLP-dependent transferases"/>
    <property type="match status" value="1"/>
</dbReference>
<comment type="caution">
    <text evidence="3">The sequence shown here is derived from an EMBL/GenBank/DDBJ whole genome shotgun (WGS) entry which is preliminary data.</text>
</comment>
<reference evidence="3" key="1">
    <citation type="submission" date="2021-07" db="EMBL/GenBank/DDBJ databases">
        <title>Draft genome of Mortierella alpina, strain LL118, isolated from an aspen leaf litter sample.</title>
        <authorList>
            <person name="Yang S."/>
            <person name="Vinatzer B.A."/>
        </authorList>
    </citation>
    <scope>NUCLEOTIDE SEQUENCE</scope>
    <source>
        <strain evidence="3">LL118</strain>
    </source>
</reference>
<feature type="compositionally biased region" description="Basic and acidic residues" evidence="1">
    <location>
        <begin position="695"/>
        <end position="707"/>
    </location>
</feature>
<dbReference type="AlphaFoldDB" id="A0A9P8D1M5"/>
<feature type="domain" description="Aminotransferase class V" evidence="2">
    <location>
        <begin position="181"/>
        <end position="425"/>
    </location>
</feature>
<sequence length="861" mass="95042">MDPSIQLADWARLKNRHQRLLIRRIQSDIIASPWIANPPFGRKKSIYTDFFASSKPLKKFESIMTQQVLPFYANTHTSTTSTSKVTSHSVKLARETIARCTRTNTEPGHEHEAEVIFCGDGSTSGINKVRNVFRLGDEAFWSRKAHAASSAPSEVGPSLSISLSLPSSSFHSPLLPKHRPVVFLSIQEHHSNLLPWRESCADVVVIPEDGSHRLDLRVLEQQLIEHCDRPLKIGTFSAGSNLTGVLNDTVAISELLHRHGAYAFFDYAGVGPYTAIDMNPTSSSPSHPGEPNLAYKDGVFLSTHKFLGGPGSSGVLIARVEIFSWVDRSGVHLHNNNKKWHAYASPANPGGGTVDMVIDGKHKYSSSVIAREEAGTPNILATIRTGLVFRLQEIVDPAWILEKEYRLAKRVMARLTASGLAKAIHVLGASSEEQDRVAVFSLTVTVPPFVTLSKMVQQRPPPPPPPPQDQGVAEHINNDPPLQIHYALLSTIMNDFFGIEMRGGCMCAGPYASKLLQFDAAKEATFWRLLMGETGHDGEDDNDDGDDKGAHRQQQKRQQRDLRSKSLKPGFVRLSFSYFARDKDVEFVLQSLEWVAQYGYLLVPLYTLDANSGEWSTREAVRKAVYAEIPPIHARWGSRECCIPTAVDCIYGLKKLFRDQQALLPSRPSTSSNASAHSLSTVPPRMRSDAMSVTMRDDRDDRDDHDQAVLGDSFPSSSEYSSMNSGFSAVAVTRQSHGPEHGPAGASSASSLSLSSPSGPGGIDGGCRDPVAAKRVIKKNRFGFFSSAQQRSISTQKRQGFKQQVLEELGAATLQREVEAVENSPLAKELRWFVMPWEVAQVYRRHLMHPSDVSSPFPKRV</sequence>
<evidence type="ECO:0000313" key="3">
    <source>
        <dbReference type="EMBL" id="KAG9324445.1"/>
    </source>
</evidence>
<protein>
    <recommendedName>
        <fullName evidence="2">Aminotransferase class V domain-containing protein</fullName>
    </recommendedName>
</protein>
<dbReference type="InterPro" id="IPR015422">
    <property type="entry name" value="PyrdxlP-dep_Trfase_small"/>
</dbReference>
<proteinExistence type="predicted"/>
<dbReference type="PANTHER" id="PTHR43686:SF1">
    <property type="entry name" value="AMINOTRAN_5 DOMAIN-CONTAINING PROTEIN"/>
    <property type="match status" value="1"/>
</dbReference>
<dbReference type="InterPro" id="IPR015424">
    <property type="entry name" value="PyrdxlP-dep_Trfase"/>
</dbReference>
<feature type="compositionally biased region" description="Low complexity" evidence="1">
    <location>
        <begin position="742"/>
        <end position="758"/>
    </location>
</feature>
<gene>
    <name evidence="3" type="ORF">KVV02_006589</name>
</gene>
<dbReference type="Pfam" id="PF00266">
    <property type="entry name" value="Aminotran_5"/>
    <property type="match status" value="1"/>
</dbReference>
<dbReference type="InterPro" id="IPR015421">
    <property type="entry name" value="PyrdxlP-dep_Trfase_major"/>
</dbReference>
<dbReference type="PANTHER" id="PTHR43686">
    <property type="entry name" value="SULFURTRANSFERASE-RELATED"/>
    <property type="match status" value="1"/>
</dbReference>
<feature type="compositionally biased region" description="Pro residues" evidence="1">
    <location>
        <begin position="459"/>
        <end position="468"/>
    </location>
</feature>
<feature type="region of interest" description="Disordered" evidence="1">
    <location>
        <begin position="734"/>
        <end position="767"/>
    </location>
</feature>
<organism evidence="3 4">
    <name type="scientific">Mortierella alpina</name>
    <name type="common">Oleaginous fungus</name>
    <name type="synonym">Mortierella renispora</name>
    <dbReference type="NCBI Taxonomy" id="64518"/>
    <lineage>
        <taxon>Eukaryota</taxon>
        <taxon>Fungi</taxon>
        <taxon>Fungi incertae sedis</taxon>
        <taxon>Mucoromycota</taxon>
        <taxon>Mortierellomycotina</taxon>
        <taxon>Mortierellomycetes</taxon>
        <taxon>Mortierellales</taxon>
        <taxon>Mortierellaceae</taxon>
        <taxon>Mortierella</taxon>
    </lineage>
</organism>
<dbReference type="Proteomes" id="UP000717515">
    <property type="component" value="Unassembled WGS sequence"/>
</dbReference>
<evidence type="ECO:0000256" key="1">
    <source>
        <dbReference type="SAM" id="MobiDB-lite"/>
    </source>
</evidence>
<name>A0A9P8D1M5_MORAP</name>
<evidence type="ECO:0000259" key="2">
    <source>
        <dbReference type="Pfam" id="PF00266"/>
    </source>
</evidence>
<accession>A0A9P8D1M5</accession>